<accession>A0A0G9HH63</accession>
<dbReference type="OrthoDB" id="570664at2"/>
<name>A0A0G9HH63_9GAMM</name>
<dbReference type="InterPro" id="IPR050659">
    <property type="entry name" value="Peptidase_M24B"/>
</dbReference>
<dbReference type="InterPro" id="IPR000994">
    <property type="entry name" value="Pept_M24"/>
</dbReference>
<dbReference type="STRING" id="1440763.BJI69_06855"/>
<dbReference type="CDD" id="cd01066">
    <property type="entry name" value="APP_MetAP"/>
    <property type="match status" value="1"/>
</dbReference>
<gene>
    <name evidence="1" type="ORF">BJI69_06855</name>
</gene>
<dbReference type="InterPro" id="IPR036005">
    <property type="entry name" value="Creatinase/aminopeptidase-like"/>
</dbReference>
<evidence type="ECO:0000313" key="1">
    <source>
        <dbReference type="EMBL" id="APG03651.1"/>
    </source>
</evidence>
<sequence>MAVATAENVGKRFSLEQMLGAREQSWVALRDIASRIVPGMSEPEAVELAGERLAAAGMQRIWHPSILRFGANTLKTFRQRSAPDTVLAENDIFFIDLGPVFDGHEGDVGDTFVVGNDATMHACANASRELFSRTEARWREGVTGVALYDYATAEADAMGWRLNHATKGHRVGDYPHAVHKAGALGGFDAVPVPGLWILEIQIAHPTLPIGAFYEDLLMA</sequence>
<dbReference type="Pfam" id="PF00557">
    <property type="entry name" value="Peptidase_M24"/>
    <property type="match status" value="1"/>
</dbReference>
<dbReference type="Gene3D" id="3.90.230.10">
    <property type="entry name" value="Creatinase/methionine aminopeptidase superfamily"/>
    <property type="match status" value="1"/>
</dbReference>
<dbReference type="SUPFAM" id="SSF55920">
    <property type="entry name" value="Creatinase/aminopeptidase"/>
    <property type="match status" value="1"/>
</dbReference>
<dbReference type="PATRIC" id="fig|1440763.5.peg.139"/>
<proteinExistence type="predicted"/>
<dbReference type="RefSeq" id="WP_046965796.1">
    <property type="nucleotide sequence ID" value="NZ_CP017480.1"/>
</dbReference>
<dbReference type="PANTHER" id="PTHR46112">
    <property type="entry name" value="AMINOPEPTIDASE"/>
    <property type="match status" value="1"/>
</dbReference>
<keyword evidence="2" id="KW-1185">Reference proteome</keyword>
<dbReference type="PANTHER" id="PTHR46112:SF8">
    <property type="entry name" value="CYTOPLASMIC PEPTIDASE PEPQ-RELATED"/>
    <property type="match status" value="1"/>
</dbReference>
<dbReference type="AlphaFoldDB" id="A0A0G9HH63"/>
<protein>
    <submittedName>
        <fullName evidence="1">(Fe-S)-binding protein</fullName>
    </submittedName>
</protein>
<dbReference type="Proteomes" id="UP000182987">
    <property type="component" value="Chromosome"/>
</dbReference>
<dbReference type="KEGG" id="lrz:BJI69_06855"/>
<organism evidence="1 2">
    <name type="scientific">Luteibacter rhizovicinus DSM 16549</name>
    <dbReference type="NCBI Taxonomy" id="1440763"/>
    <lineage>
        <taxon>Bacteria</taxon>
        <taxon>Pseudomonadati</taxon>
        <taxon>Pseudomonadota</taxon>
        <taxon>Gammaproteobacteria</taxon>
        <taxon>Lysobacterales</taxon>
        <taxon>Rhodanobacteraceae</taxon>
        <taxon>Luteibacter</taxon>
    </lineage>
</organism>
<reference evidence="2" key="1">
    <citation type="submission" date="2016-09" db="EMBL/GenBank/DDBJ databases">
        <authorList>
            <person name="Lysoe E."/>
        </authorList>
    </citation>
    <scope>NUCLEOTIDE SEQUENCE [LARGE SCALE GENOMIC DNA]</scope>
    <source>
        <strain evidence="2">LJ96T</strain>
    </source>
</reference>
<dbReference type="EMBL" id="CP017480">
    <property type="protein sequence ID" value="APG03651.1"/>
    <property type="molecule type" value="Genomic_DNA"/>
</dbReference>
<evidence type="ECO:0000313" key="2">
    <source>
        <dbReference type="Proteomes" id="UP000182987"/>
    </source>
</evidence>